<dbReference type="SUPFAM" id="SSF81606">
    <property type="entry name" value="PP2C-like"/>
    <property type="match status" value="1"/>
</dbReference>
<evidence type="ECO:0000313" key="2">
    <source>
        <dbReference type="Proteomes" id="UP000594261"/>
    </source>
</evidence>
<accession>A0A7N2L6T5</accession>
<dbReference type="Gene3D" id="3.60.40.10">
    <property type="entry name" value="PPM-type phosphatase domain"/>
    <property type="match status" value="1"/>
</dbReference>
<sequence length="128" mass="14082">MVWDVISNEEAVQIVSSTPDTAKSAKHLVECAAHAWKRKRQGIAMDDISAICLFFHSSLQVHPVNTQETKCKCHVDSSLHFNLGENMIIGRFLALDKEETCIPAIVSGGLVVEKVLIDEVLAINESIP</sequence>
<name>A0A7N2L6T5_QUELO</name>
<dbReference type="Gramene" id="QL03p019100:mrna">
    <property type="protein sequence ID" value="QL03p019100:mrna"/>
    <property type="gene ID" value="QL03p019100"/>
</dbReference>
<evidence type="ECO:0000313" key="1">
    <source>
        <dbReference type="EnsemblPlants" id="QL03p019100:mrna"/>
    </source>
</evidence>
<dbReference type="InterPro" id="IPR036457">
    <property type="entry name" value="PPM-type-like_dom_sf"/>
</dbReference>
<keyword evidence="2" id="KW-1185">Reference proteome</keyword>
<reference evidence="1" key="2">
    <citation type="submission" date="2021-01" db="UniProtKB">
        <authorList>
            <consortium name="EnsemblPlants"/>
        </authorList>
    </citation>
    <scope>IDENTIFICATION</scope>
</reference>
<protein>
    <recommendedName>
        <fullName evidence="3">PPM-type phosphatase domain-containing protein</fullName>
    </recommendedName>
</protein>
<reference evidence="1 2" key="1">
    <citation type="journal article" date="2016" name="G3 (Bethesda)">
        <title>First Draft Assembly and Annotation of the Genome of a California Endemic Oak Quercus lobata Nee (Fagaceae).</title>
        <authorList>
            <person name="Sork V.L."/>
            <person name="Fitz-Gibbon S.T."/>
            <person name="Puiu D."/>
            <person name="Crepeau M."/>
            <person name="Gugger P.F."/>
            <person name="Sherman R."/>
            <person name="Stevens K."/>
            <person name="Langley C.H."/>
            <person name="Pellegrini M."/>
            <person name="Salzberg S.L."/>
        </authorList>
    </citation>
    <scope>NUCLEOTIDE SEQUENCE [LARGE SCALE GENOMIC DNA]</scope>
    <source>
        <strain evidence="1 2">cv. SW786</strain>
    </source>
</reference>
<dbReference type="EnsemblPlants" id="QL03p019100:mrna">
    <property type="protein sequence ID" value="QL03p019100:mrna"/>
    <property type="gene ID" value="QL03p019100"/>
</dbReference>
<evidence type="ECO:0008006" key="3">
    <source>
        <dbReference type="Google" id="ProtNLM"/>
    </source>
</evidence>
<dbReference type="Proteomes" id="UP000594261">
    <property type="component" value="Chromosome 3"/>
</dbReference>
<dbReference type="EMBL" id="LRBV02000003">
    <property type="status" value="NOT_ANNOTATED_CDS"/>
    <property type="molecule type" value="Genomic_DNA"/>
</dbReference>
<organism evidence="1 2">
    <name type="scientific">Quercus lobata</name>
    <name type="common">Valley oak</name>
    <dbReference type="NCBI Taxonomy" id="97700"/>
    <lineage>
        <taxon>Eukaryota</taxon>
        <taxon>Viridiplantae</taxon>
        <taxon>Streptophyta</taxon>
        <taxon>Embryophyta</taxon>
        <taxon>Tracheophyta</taxon>
        <taxon>Spermatophyta</taxon>
        <taxon>Magnoliopsida</taxon>
        <taxon>eudicotyledons</taxon>
        <taxon>Gunneridae</taxon>
        <taxon>Pentapetalae</taxon>
        <taxon>rosids</taxon>
        <taxon>fabids</taxon>
        <taxon>Fagales</taxon>
        <taxon>Fagaceae</taxon>
        <taxon>Quercus</taxon>
    </lineage>
</organism>
<dbReference type="AlphaFoldDB" id="A0A7N2L6T5"/>
<dbReference type="InParanoid" id="A0A7N2L6T5"/>
<proteinExistence type="predicted"/>